<keyword evidence="2" id="KW-0328">Glycosyltransferase</keyword>
<dbReference type="GO" id="GO:0009228">
    <property type="term" value="P:thiamine biosynthetic process"/>
    <property type="evidence" value="ECO:0007669"/>
    <property type="project" value="TreeGrafter"/>
</dbReference>
<dbReference type="SUPFAM" id="SSF53613">
    <property type="entry name" value="Ribokinase-like"/>
    <property type="match status" value="1"/>
</dbReference>
<dbReference type="InterPro" id="IPR029056">
    <property type="entry name" value="Ribokinase-like"/>
</dbReference>
<evidence type="ECO:0000313" key="2">
    <source>
        <dbReference type="EMBL" id="ORE87535.1"/>
    </source>
</evidence>
<accession>A0A1Y1SEW3</accession>
<keyword evidence="3" id="KW-1185">Reference proteome</keyword>
<organism evidence="2 3">
    <name type="scientific">Oceanococcus atlanticus</name>
    <dbReference type="NCBI Taxonomy" id="1317117"/>
    <lineage>
        <taxon>Bacteria</taxon>
        <taxon>Pseudomonadati</taxon>
        <taxon>Pseudomonadota</taxon>
        <taxon>Gammaproteobacteria</taxon>
        <taxon>Chromatiales</taxon>
        <taxon>Oceanococcaceae</taxon>
        <taxon>Oceanococcus</taxon>
    </lineage>
</organism>
<dbReference type="Gene3D" id="3.40.1190.20">
    <property type="match status" value="1"/>
</dbReference>
<protein>
    <submittedName>
        <fullName evidence="2">Adenine phosphoribosyltransferase</fullName>
    </submittedName>
</protein>
<comment type="caution">
    <text evidence="2">The sequence shown here is derived from an EMBL/GenBank/DDBJ whole genome shotgun (WGS) entry which is preliminary data.</text>
</comment>
<sequence>MGGFDPSGGAGILADARMLNALGGHACALVTLNTSQGRASWRSASAQPVALLREQWQGLADSLPIHAIKIGAVANAEQIAWLTELITDLKVPVVLDPVLTSSSGGHLSAAQDLMALLDHCTVITPNRAEAETLLGPTNPHDAPCAVLITGSDAAQQTGQTTALHQLYAQGQLSRWESPVLPGRYRGSGCMLASAIAGFLGCGLTLEDAVGHGLAAVQPMLQHAWRFEDGVHLPRAPQ</sequence>
<dbReference type="GO" id="GO:0016757">
    <property type="term" value="F:glycosyltransferase activity"/>
    <property type="evidence" value="ECO:0007669"/>
    <property type="project" value="UniProtKB-KW"/>
</dbReference>
<dbReference type="GO" id="GO:0008972">
    <property type="term" value="F:phosphomethylpyrimidine kinase activity"/>
    <property type="evidence" value="ECO:0007669"/>
    <property type="project" value="TreeGrafter"/>
</dbReference>
<dbReference type="PANTHER" id="PTHR20858:SF17">
    <property type="entry name" value="HYDROXYMETHYLPYRIMIDINE_PHOSPHOMETHYLPYRIMIDINE KINASE THI20-RELATED"/>
    <property type="match status" value="1"/>
</dbReference>
<dbReference type="GO" id="GO:0008902">
    <property type="term" value="F:hydroxymethylpyrimidine kinase activity"/>
    <property type="evidence" value="ECO:0007669"/>
    <property type="project" value="TreeGrafter"/>
</dbReference>
<feature type="domain" description="Pyridoxamine kinase/Phosphomethylpyrimidine kinase" evidence="1">
    <location>
        <begin position="5"/>
        <end position="230"/>
    </location>
</feature>
<evidence type="ECO:0000259" key="1">
    <source>
        <dbReference type="Pfam" id="PF08543"/>
    </source>
</evidence>
<dbReference type="AlphaFoldDB" id="A0A1Y1SEW3"/>
<proteinExistence type="predicted"/>
<dbReference type="Proteomes" id="UP000192342">
    <property type="component" value="Unassembled WGS sequence"/>
</dbReference>
<dbReference type="InterPro" id="IPR013749">
    <property type="entry name" value="PM/HMP-P_kinase-1"/>
</dbReference>
<dbReference type="GO" id="GO:0005829">
    <property type="term" value="C:cytosol"/>
    <property type="evidence" value="ECO:0007669"/>
    <property type="project" value="TreeGrafter"/>
</dbReference>
<dbReference type="Pfam" id="PF08543">
    <property type="entry name" value="Phos_pyr_kin"/>
    <property type="match status" value="1"/>
</dbReference>
<dbReference type="STRING" id="1317117.ATO7_10847"/>
<reference evidence="2 3" key="1">
    <citation type="submission" date="2013-04" db="EMBL/GenBank/DDBJ databases">
        <title>Oceanococcus atlanticus 22II-S10r2 Genome Sequencing.</title>
        <authorList>
            <person name="Lai Q."/>
            <person name="Li G."/>
            <person name="Shao Z."/>
        </authorList>
    </citation>
    <scope>NUCLEOTIDE SEQUENCE [LARGE SCALE GENOMIC DNA]</scope>
    <source>
        <strain evidence="2 3">22II-S10r2</strain>
    </source>
</reference>
<name>A0A1Y1SEW3_9GAMM</name>
<dbReference type="GO" id="GO:0009229">
    <property type="term" value="P:thiamine diphosphate biosynthetic process"/>
    <property type="evidence" value="ECO:0007669"/>
    <property type="project" value="UniProtKB-UniPathway"/>
</dbReference>
<dbReference type="UniPathway" id="UPA00060">
    <property type="reaction ID" value="UER00138"/>
</dbReference>
<gene>
    <name evidence="2" type="ORF">ATO7_10847</name>
</gene>
<dbReference type="EMBL" id="AQQV01000002">
    <property type="protein sequence ID" value="ORE87535.1"/>
    <property type="molecule type" value="Genomic_DNA"/>
</dbReference>
<evidence type="ECO:0000313" key="3">
    <source>
        <dbReference type="Proteomes" id="UP000192342"/>
    </source>
</evidence>
<keyword evidence="2" id="KW-0808">Transferase</keyword>
<dbReference type="PANTHER" id="PTHR20858">
    <property type="entry name" value="PHOSPHOMETHYLPYRIMIDINE KINASE"/>
    <property type="match status" value="1"/>
</dbReference>